<name>A0A3M6TXK0_POCDA</name>
<accession>A0A3M6TXK0</accession>
<dbReference type="EMBL" id="RCHS01002724">
    <property type="protein sequence ID" value="RMX46127.1"/>
    <property type="molecule type" value="Genomic_DNA"/>
</dbReference>
<proteinExistence type="predicted"/>
<comment type="caution">
    <text evidence="2">The sequence shown here is derived from an EMBL/GenBank/DDBJ whole genome shotgun (WGS) entry which is preliminary data.</text>
</comment>
<feature type="chain" id="PRO_5018139174" description="Vitellogenin domain-containing protein" evidence="1">
    <location>
        <begin position="25"/>
        <end position="154"/>
    </location>
</feature>
<gene>
    <name evidence="2" type="ORF">pdam_00020840</name>
</gene>
<sequence length="154" mass="17315">MASVSLSEFCWFKIVLLLCIFSQGRVPMASCELVPAMFDPETKQVIYNPGQTRTQKKDLVVTIAQDVKTEKSSRTSKSESFGLNLGFQNSGIPSFGVNYQKIKINEQRQESHHQVNIVINIPSDCDEGCKKHADKVFQLANDALYSDAKQKRLN</sequence>
<feature type="signal peptide" evidence="1">
    <location>
        <begin position="1"/>
        <end position="24"/>
    </location>
</feature>
<evidence type="ECO:0000313" key="3">
    <source>
        <dbReference type="Proteomes" id="UP000275408"/>
    </source>
</evidence>
<dbReference type="AlphaFoldDB" id="A0A3M6TXK0"/>
<reference evidence="2 3" key="1">
    <citation type="journal article" date="2018" name="Sci. Rep.">
        <title>Comparative analysis of the Pocillopora damicornis genome highlights role of immune system in coral evolution.</title>
        <authorList>
            <person name="Cunning R."/>
            <person name="Bay R.A."/>
            <person name="Gillette P."/>
            <person name="Baker A.C."/>
            <person name="Traylor-Knowles N."/>
        </authorList>
    </citation>
    <scope>NUCLEOTIDE SEQUENCE [LARGE SCALE GENOMIC DNA]</scope>
    <source>
        <strain evidence="2">RSMAS</strain>
        <tissue evidence="2">Whole animal</tissue>
    </source>
</reference>
<keyword evidence="1" id="KW-0732">Signal</keyword>
<evidence type="ECO:0000256" key="1">
    <source>
        <dbReference type="SAM" id="SignalP"/>
    </source>
</evidence>
<dbReference type="Proteomes" id="UP000275408">
    <property type="component" value="Unassembled WGS sequence"/>
</dbReference>
<organism evidence="2 3">
    <name type="scientific">Pocillopora damicornis</name>
    <name type="common">Cauliflower coral</name>
    <name type="synonym">Millepora damicornis</name>
    <dbReference type="NCBI Taxonomy" id="46731"/>
    <lineage>
        <taxon>Eukaryota</taxon>
        <taxon>Metazoa</taxon>
        <taxon>Cnidaria</taxon>
        <taxon>Anthozoa</taxon>
        <taxon>Hexacorallia</taxon>
        <taxon>Scleractinia</taxon>
        <taxon>Astrocoeniina</taxon>
        <taxon>Pocilloporidae</taxon>
        <taxon>Pocillopora</taxon>
    </lineage>
</organism>
<protein>
    <recommendedName>
        <fullName evidence="4">Vitellogenin domain-containing protein</fullName>
    </recommendedName>
</protein>
<evidence type="ECO:0000313" key="2">
    <source>
        <dbReference type="EMBL" id="RMX46127.1"/>
    </source>
</evidence>
<evidence type="ECO:0008006" key="4">
    <source>
        <dbReference type="Google" id="ProtNLM"/>
    </source>
</evidence>
<keyword evidence="3" id="KW-1185">Reference proteome</keyword>